<feature type="compositionally biased region" description="Polar residues" evidence="1">
    <location>
        <begin position="1"/>
        <end position="11"/>
    </location>
</feature>
<evidence type="ECO:0000256" key="1">
    <source>
        <dbReference type="SAM" id="MobiDB-lite"/>
    </source>
</evidence>
<accession>A0ABY4HV51</accession>
<gene>
    <name evidence="2" type="ORF">MYF79_22245</name>
</gene>
<feature type="compositionally biased region" description="Basic and acidic residues" evidence="1">
    <location>
        <begin position="12"/>
        <end position="45"/>
    </location>
</feature>
<dbReference type="PANTHER" id="PTHR36569:SF5">
    <property type="entry name" value="CONIDIATION-SPECIFIC PROTEIN 10 (EUROFUNG)"/>
    <property type="match status" value="1"/>
</dbReference>
<keyword evidence="3" id="KW-1185">Reference proteome</keyword>
<sequence>MAAEQSNQFTQEQEKLERDQERETRESGAHAENKQSSEEKSTTNRKDKRGFASMDAAMQRAIASKGGRAAHAQGVAHEFNSAEAREAGRKGGVAVSRNRQHMAEIGKKGGEAAHNKRKKDNSNSSV</sequence>
<dbReference type="PANTHER" id="PTHR36569">
    <property type="match status" value="1"/>
</dbReference>
<dbReference type="InterPro" id="IPR052590">
    <property type="entry name" value="Stress/Virulence-Domain"/>
</dbReference>
<evidence type="ECO:0000313" key="2">
    <source>
        <dbReference type="EMBL" id="UPK67672.1"/>
    </source>
</evidence>
<dbReference type="InterPro" id="IPR019626">
    <property type="entry name" value="Stress-induced_KGG_rpt"/>
</dbReference>
<protein>
    <recommendedName>
        <fullName evidence="4">Stress-induced acidophilic repeat motif-containing protein</fullName>
    </recommendedName>
</protein>
<reference evidence="2 3" key="1">
    <citation type="submission" date="2022-04" db="EMBL/GenBank/DDBJ databases">
        <title>The arsenic-methylating capacity of Chitinophaga filiformis YT5 during chitin decomposition.</title>
        <authorList>
            <person name="Chen G."/>
            <person name="Liang Y."/>
        </authorList>
    </citation>
    <scope>NUCLEOTIDE SEQUENCE [LARGE SCALE GENOMIC DNA]</scope>
    <source>
        <strain evidence="2 3">YT5</strain>
    </source>
</reference>
<feature type="compositionally biased region" description="Basic and acidic residues" evidence="1">
    <location>
        <begin position="101"/>
        <end position="114"/>
    </location>
</feature>
<dbReference type="Pfam" id="PF10685">
    <property type="entry name" value="KGG"/>
    <property type="match status" value="1"/>
</dbReference>
<dbReference type="EMBL" id="CP095855">
    <property type="protein sequence ID" value="UPK67672.1"/>
    <property type="molecule type" value="Genomic_DNA"/>
</dbReference>
<organism evidence="2 3">
    <name type="scientific">Chitinophaga filiformis</name>
    <name type="common">Myxococcus filiformis</name>
    <name type="synonym">Flexibacter filiformis</name>
    <dbReference type="NCBI Taxonomy" id="104663"/>
    <lineage>
        <taxon>Bacteria</taxon>
        <taxon>Pseudomonadati</taxon>
        <taxon>Bacteroidota</taxon>
        <taxon>Chitinophagia</taxon>
        <taxon>Chitinophagales</taxon>
        <taxon>Chitinophagaceae</taxon>
        <taxon>Chitinophaga</taxon>
    </lineage>
</organism>
<evidence type="ECO:0008006" key="4">
    <source>
        <dbReference type="Google" id="ProtNLM"/>
    </source>
</evidence>
<dbReference type="Proteomes" id="UP000830198">
    <property type="component" value="Chromosome"/>
</dbReference>
<feature type="region of interest" description="Disordered" evidence="1">
    <location>
        <begin position="1"/>
        <end position="126"/>
    </location>
</feature>
<evidence type="ECO:0000313" key="3">
    <source>
        <dbReference type="Proteomes" id="UP000830198"/>
    </source>
</evidence>
<proteinExistence type="predicted"/>
<name>A0ABY4HV51_CHIFI</name>
<dbReference type="RefSeq" id="WP_247810034.1">
    <property type="nucleotide sequence ID" value="NZ_CP095855.1"/>
</dbReference>